<feature type="region of interest" description="Disordered" evidence="6">
    <location>
        <begin position="276"/>
        <end position="332"/>
    </location>
</feature>
<evidence type="ECO:0000256" key="2">
    <source>
        <dbReference type="ARBA" id="ARBA00023015"/>
    </source>
</evidence>
<feature type="domain" description="BHLH" evidence="7">
    <location>
        <begin position="321"/>
        <end position="370"/>
    </location>
</feature>
<keyword evidence="4 5" id="KW-0539">Nucleus</keyword>
<organism evidence="8">
    <name type="scientific">Triticum aestivum</name>
    <name type="common">Wheat</name>
    <dbReference type="NCBI Taxonomy" id="4565"/>
    <lineage>
        <taxon>Eukaryota</taxon>
        <taxon>Viridiplantae</taxon>
        <taxon>Streptophyta</taxon>
        <taxon>Embryophyta</taxon>
        <taxon>Tracheophyta</taxon>
        <taxon>Spermatophyta</taxon>
        <taxon>Magnoliopsida</taxon>
        <taxon>Liliopsida</taxon>
        <taxon>Poales</taxon>
        <taxon>Poaceae</taxon>
        <taxon>BOP clade</taxon>
        <taxon>Pooideae</taxon>
        <taxon>Triticodae</taxon>
        <taxon>Triticeae</taxon>
        <taxon>Triticinae</taxon>
        <taxon>Triticum</taxon>
    </lineage>
</organism>
<evidence type="ECO:0000256" key="6">
    <source>
        <dbReference type="SAM" id="MobiDB-lite"/>
    </source>
</evidence>
<evidence type="ECO:0000256" key="3">
    <source>
        <dbReference type="ARBA" id="ARBA00023163"/>
    </source>
</evidence>
<reference evidence="8" key="2">
    <citation type="submission" date="2020-03" db="EMBL/GenBank/DDBJ databases">
        <title>The second near-complete assembly of the hexaploid bread wheat (Triticum aestivum) genome.</title>
        <authorList>
            <person name="Zimin A.V."/>
            <person name="Puiu D."/>
            <person name="Shumante A."/>
            <person name="Alonge M."/>
            <person name="Salzberg S.L."/>
        </authorList>
    </citation>
    <scope>NUCLEOTIDE SEQUENCE</scope>
    <source>
        <tissue evidence="8">Leaf</tissue>
    </source>
</reference>
<reference evidence="8" key="1">
    <citation type="journal article" date="2017" name="Gigascience">
        <title>The first near-complete assembly of the hexaploid bread wheat genome, Triticum aestivum.</title>
        <authorList>
            <person name="Zimin A.V."/>
            <person name="Puiu D."/>
            <person name="Hall R."/>
            <person name="Kingan S."/>
            <person name="Clavijo B.J."/>
            <person name="Salzberg S.L."/>
        </authorList>
    </citation>
    <scope>NUCLEOTIDE SEQUENCE</scope>
    <source>
        <tissue evidence="8">Leaf</tissue>
    </source>
</reference>
<comment type="similarity">
    <text evidence="1">Belongs to the bHLH protein family.</text>
</comment>
<protein>
    <recommendedName>
        <fullName evidence="5">Transcription factor</fullName>
        <shortName evidence="5">bHLH transcription factor</shortName>
    </recommendedName>
    <alternativeName>
        <fullName evidence="5">Basic helix-loop-helix protein</fullName>
    </alternativeName>
</protein>
<sequence>MSWSDTDAALFAAVLGHDAARHLATTPPHLDGPASSSPELQARLCDLVERGGAWTYGIYWQESRAGAGGRPVLGWGDGHCRDGPAEEARVTDRSLARKRALLRLHALYGGGDDDGADYALRLDRVTGVEMYFLASMYFSFHEDAGGPGRALTSGHHAWATVDPHLPGSAAAPGWYVRASLAQSAGLRTIVFLPCKGGVLELGSAVAMCENPEVLRAIQSAFHVEAVAPDDRMRIFGKDVSRSPPLPPVQTTGSDASWALRLGGQAMVATPAKQEVAAVKPKPQQEPPKTISFSKAVDAQKQAGGEERRPRKRGRKPANGREEPLNHVEAERQRREKLNQRFYALRAVVPKISKMDKASLLSDAIAYIQELEERLRGGAAGPAPARAETGPSVEVKTMQDEVVLRVSTPLEAHPISGALSAMRDSQLSVVASSMAVADDTVTHTLVVRSAGPERLTAETVLAAISRGMMMSATPSP</sequence>
<dbReference type="SUPFAM" id="SSF47459">
    <property type="entry name" value="HLH, helix-loop-helix DNA-binding domain"/>
    <property type="match status" value="1"/>
</dbReference>
<keyword evidence="3 5" id="KW-0804">Transcription</keyword>
<name>A0A3B6FP69_WHEAT</name>
<dbReference type="EMBL" id="CM022218">
    <property type="protein sequence ID" value="KAF7030195.1"/>
    <property type="molecule type" value="Genomic_DNA"/>
</dbReference>
<comment type="caution">
    <text evidence="8">The sequence shown here is derived from an EMBL/GenBank/DDBJ whole genome shotgun (WGS) entry which is preliminary data.</text>
</comment>
<evidence type="ECO:0000313" key="8">
    <source>
        <dbReference type="EMBL" id="KAF7030195.1"/>
    </source>
</evidence>
<evidence type="ECO:0000259" key="7">
    <source>
        <dbReference type="PROSITE" id="PS50888"/>
    </source>
</evidence>
<dbReference type="PANTHER" id="PTHR11514:SF139">
    <property type="entry name" value="TRANSCRIPTION FACTOR"/>
    <property type="match status" value="1"/>
</dbReference>
<proteinExistence type="inferred from homology"/>
<dbReference type="Pfam" id="PF14215">
    <property type="entry name" value="bHLH-MYC_N"/>
    <property type="match status" value="1"/>
</dbReference>
<dbReference type="Proteomes" id="UP000815260">
    <property type="component" value="Chromosome 3B"/>
</dbReference>
<accession>A0A3B6FP69</accession>
<dbReference type="PANTHER" id="PTHR11514">
    <property type="entry name" value="MYC"/>
    <property type="match status" value="1"/>
</dbReference>
<dbReference type="CDD" id="cd11449">
    <property type="entry name" value="bHLH_AtAIB_like"/>
    <property type="match status" value="1"/>
</dbReference>
<dbReference type="Pfam" id="PF00010">
    <property type="entry name" value="HLH"/>
    <property type="match status" value="1"/>
</dbReference>
<dbReference type="PROSITE" id="PS50888">
    <property type="entry name" value="BHLH"/>
    <property type="match status" value="1"/>
</dbReference>
<evidence type="ECO:0000256" key="4">
    <source>
        <dbReference type="ARBA" id="ARBA00023242"/>
    </source>
</evidence>
<comment type="subcellular location">
    <subcellularLocation>
        <location evidence="5">Nucleus</location>
    </subcellularLocation>
</comment>
<dbReference type="InterPro" id="IPR036638">
    <property type="entry name" value="HLH_DNA-bd_sf"/>
</dbReference>
<keyword evidence="2 5" id="KW-0805">Transcription regulation</keyword>
<dbReference type="InterPro" id="IPR011598">
    <property type="entry name" value="bHLH_dom"/>
</dbReference>
<dbReference type="OMA" id="GRHAWAT"/>
<evidence type="ECO:0000256" key="1">
    <source>
        <dbReference type="ARBA" id="ARBA00005510"/>
    </source>
</evidence>
<dbReference type="Gene3D" id="4.10.280.10">
    <property type="entry name" value="Helix-loop-helix DNA-binding domain"/>
    <property type="match status" value="1"/>
</dbReference>
<evidence type="ECO:0000256" key="5">
    <source>
        <dbReference type="RuleBase" id="RU369104"/>
    </source>
</evidence>
<dbReference type="InterPro" id="IPR045084">
    <property type="entry name" value="AIB/MYC-like"/>
</dbReference>
<dbReference type="STRING" id="4565.A0A077RYR3"/>
<dbReference type="InterPro" id="IPR025610">
    <property type="entry name" value="MYC/MYB_N"/>
</dbReference>
<gene>
    <name evidence="8" type="ORF">CFC21_041794</name>
</gene>
<dbReference type="SMART" id="SM00353">
    <property type="entry name" value="HLH"/>
    <property type="match status" value="1"/>
</dbReference>
<feature type="compositionally biased region" description="Basic and acidic residues" evidence="6">
    <location>
        <begin position="318"/>
        <end position="332"/>
    </location>
</feature>